<dbReference type="KEGG" id="dsc:ABOD76_08355"/>
<keyword evidence="1" id="KW-0472">Membrane</keyword>
<dbReference type="RefSeq" id="WP_350244374.1">
    <property type="nucleotide sequence ID" value="NZ_CP158299.1"/>
</dbReference>
<dbReference type="EMBL" id="CP158299">
    <property type="protein sequence ID" value="XBV86308.1"/>
    <property type="molecule type" value="Genomic_DNA"/>
</dbReference>
<name>A0AAU7UEG2_9DEIO</name>
<evidence type="ECO:0008006" key="3">
    <source>
        <dbReference type="Google" id="ProtNLM"/>
    </source>
</evidence>
<evidence type="ECO:0000256" key="1">
    <source>
        <dbReference type="SAM" id="Phobius"/>
    </source>
</evidence>
<dbReference type="AlphaFoldDB" id="A0AAU7UEG2"/>
<feature type="transmembrane region" description="Helical" evidence="1">
    <location>
        <begin position="20"/>
        <end position="39"/>
    </location>
</feature>
<accession>A0AAU7UEG2</accession>
<keyword evidence="1" id="KW-1133">Transmembrane helix</keyword>
<gene>
    <name evidence="2" type="ORF">ABOD76_08355</name>
</gene>
<protein>
    <recommendedName>
        <fullName evidence="3">Transposase</fullName>
    </recommendedName>
</protein>
<reference evidence="2" key="1">
    <citation type="submission" date="2024-06" db="EMBL/GenBank/DDBJ databases">
        <title>Draft Genome Sequence of Deinococcus sonorensis Type Strain KR-87, a Biofilm Producing Representative of the Genus Deinococcus.</title>
        <authorList>
            <person name="Boren L.S."/>
            <person name="Grosso R.A."/>
            <person name="Hugenberg-Cox A.N."/>
            <person name="Hill J.T.E."/>
            <person name="Albert C.M."/>
            <person name="Tuohy J.M."/>
        </authorList>
    </citation>
    <scope>NUCLEOTIDE SEQUENCE</scope>
    <source>
        <strain evidence="2">KR-87</strain>
    </source>
</reference>
<organism evidence="2">
    <name type="scientific">Deinococcus sonorensis KR-87</name>
    <dbReference type="NCBI Taxonomy" id="694439"/>
    <lineage>
        <taxon>Bacteria</taxon>
        <taxon>Thermotogati</taxon>
        <taxon>Deinococcota</taxon>
        <taxon>Deinococci</taxon>
        <taxon>Deinococcales</taxon>
        <taxon>Deinococcaceae</taxon>
        <taxon>Deinococcus</taxon>
    </lineage>
</organism>
<sequence length="47" mass="5344">MITFRKSNALEPEKERSVQIDLVPLLLFGLGFLLTRTLISTWKAEPA</sequence>
<keyword evidence="1" id="KW-0812">Transmembrane</keyword>
<evidence type="ECO:0000313" key="2">
    <source>
        <dbReference type="EMBL" id="XBV86308.1"/>
    </source>
</evidence>
<proteinExistence type="predicted"/>